<protein>
    <recommendedName>
        <fullName evidence="4">Retinoic acid induced 16-like protein</fullName>
    </recommendedName>
</protein>
<dbReference type="AlphaFoldDB" id="A0A6G1KXH9"/>
<evidence type="ECO:0008006" key="4">
    <source>
        <dbReference type="Google" id="ProtNLM"/>
    </source>
</evidence>
<dbReference type="InterPro" id="IPR019384">
    <property type="entry name" value="FHIP"/>
</dbReference>
<gene>
    <name evidence="2" type="ORF">EJ03DRAFT_219587</name>
</gene>
<dbReference type="Pfam" id="PF10257">
    <property type="entry name" value="RAI16-like"/>
    <property type="match status" value="1"/>
</dbReference>
<keyword evidence="3" id="KW-1185">Reference proteome</keyword>
<dbReference type="PANTHER" id="PTHR21705">
    <property type="entry name" value="RAI16 PROTEIN-RELATED"/>
    <property type="match status" value="1"/>
</dbReference>
<evidence type="ECO:0000313" key="3">
    <source>
        <dbReference type="Proteomes" id="UP000799436"/>
    </source>
</evidence>
<accession>A0A6G1KXH9</accession>
<evidence type="ECO:0000256" key="1">
    <source>
        <dbReference type="SAM" id="MobiDB-lite"/>
    </source>
</evidence>
<feature type="compositionally biased region" description="Low complexity" evidence="1">
    <location>
        <begin position="741"/>
        <end position="752"/>
    </location>
</feature>
<feature type="region of interest" description="Disordered" evidence="1">
    <location>
        <begin position="709"/>
        <end position="811"/>
    </location>
</feature>
<organism evidence="2 3">
    <name type="scientific">Teratosphaeria nubilosa</name>
    <dbReference type="NCBI Taxonomy" id="161662"/>
    <lineage>
        <taxon>Eukaryota</taxon>
        <taxon>Fungi</taxon>
        <taxon>Dikarya</taxon>
        <taxon>Ascomycota</taxon>
        <taxon>Pezizomycotina</taxon>
        <taxon>Dothideomycetes</taxon>
        <taxon>Dothideomycetidae</taxon>
        <taxon>Mycosphaerellales</taxon>
        <taxon>Teratosphaeriaceae</taxon>
        <taxon>Teratosphaeria</taxon>
    </lineage>
</organism>
<dbReference type="PANTHER" id="PTHR21705:SF11">
    <property type="entry name" value="FHIP FAMILY PROTEIN CG3558"/>
    <property type="match status" value="1"/>
</dbReference>
<proteinExistence type="predicted"/>
<feature type="region of interest" description="Disordered" evidence="1">
    <location>
        <begin position="409"/>
        <end position="430"/>
    </location>
</feature>
<dbReference type="OrthoDB" id="5350595at2759"/>
<reference evidence="2" key="1">
    <citation type="journal article" date="2020" name="Stud. Mycol.">
        <title>101 Dothideomycetes genomes: a test case for predicting lifestyles and emergence of pathogens.</title>
        <authorList>
            <person name="Haridas S."/>
            <person name="Albert R."/>
            <person name="Binder M."/>
            <person name="Bloem J."/>
            <person name="Labutti K."/>
            <person name="Salamov A."/>
            <person name="Andreopoulos B."/>
            <person name="Baker S."/>
            <person name="Barry K."/>
            <person name="Bills G."/>
            <person name="Bluhm B."/>
            <person name="Cannon C."/>
            <person name="Castanera R."/>
            <person name="Culley D."/>
            <person name="Daum C."/>
            <person name="Ezra D."/>
            <person name="Gonzalez J."/>
            <person name="Henrissat B."/>
            <person name="Kuo A."/>
            <person name="Liang C."/>
            <person name="Lipzen A."/>
            <person name="Lutzoni F."/>
            <person name="Magnuson J."/>
            <person name="Mondo S."/>
            <person name="Nolan M."/>
            <person name="Ohm R."/>
            <person name="Pangilinan J."/>
            <person name="Park H.-J."/>
            <person name="Ramirez L."/>
            <person name="Alfaro M."/>
            <person name="Sun H."/>
            <person name="Tritt A."/>
            <person name="Yoshinaga Y."/>
            <person name="Zwiers L.-H."/>
            <person name="Turgeon B."/>
            <person name="Goodwin S."/>
            <person name="Spatafora J."/>
            <person name="Crous P."/>
            <person name="Grigoriev I."/>
        </authorList>
    </citation>
    <scope>NUCLEOTIDE SEQUENCE</scope>
    <source>
        <strain evidence="2">CBS 116005</strain>
    </source>
</reference>
<feature type="compositionally biased region" description="Polar residues" evidence="1">
    <location>
        <begin position="712"/>
        <end position="723"/>
    </location>
</feature>
<sequence length="877" mass="96144">MDFLSRLLGGSAAPKKAVARPPVNDPQARLARFKRMYHNVLEICNQPRSFSTEWPVLQQLQTLQERIAAALREESRLPVPHLCLQFCASNKVYAVIGRAAAVSQNEGVIRSAITIFDVLTESDEGDFVSSEPFAKSLTRLVTRVAGVGGLLLGVESEIAIFQLLFNISAKLRQQPDVLPIWFHSSVKEADIEDIFTKDSKDFTGATRKDDFILCYLLLDRLHHEGKIGDFARTGLLYILAATRGEEGSIGRQLADWIVLSDLPTLVATGLGALYSQLSRELSILHPDATLPAVLAMSDYSTNNPKPNAESAFSDRHQAHMSTFLAYLTFWQDVLDHCSNSDVRQTLLDHFQILFVQQLLYPSVLQSSDTDAGSSVAVLTYITAMLESLEYPDIIRMLLTYLLDVKDEPAEDRNAPASPTTPKQDPRSPSAIKSRQSLMLLTAPKDPNSTFEPSLFNLVDLILNSIDSRNNQTSFAALKLLSTMMARQKQYAYYALLKPQKVKPTNHMRTAGALAMEIQNYSAIAAALHVTADLGDCLAYAELVEDVRFTIEAQALHQPAEKPTTSSDANCYLLSSRETLLRRINGRLRTFFTNSVDVNLALTEAVISIASCIELRLDAWLALDPASYSWPLQEFPEPRSWQSYLDEEERDGWSALQGALRRPIWSDANAPLLYRTVQALIQELDNVDTAVPNLQQLLAGRQNMLQAVGFDNPASSRGQPSLISSAGPAQASSLDAPTAKTSQGHSRSSSASSIRHERGRGPSITATVSPVSRSLAASPTPVLVRPSDMESGNSGSPAARSIYQPPPPEAPSTTDVLMQTIAFPPVESEAGESAGSERTASLNHVLTNIVVLQQFVLELVAVLQVRAAVLGEREVRIV</sequence>
<dbReference type="EMBL" id="ML995900">
    <property type="protein sequence ID" value="KAF2765120.1"/>
    <property type="molecule type" value="Genomic_DNA"/>
</dbReference>
<dbReference type="Proteomes" id="UP000799436">
    <property type="component" value="Unassembled WGS sequence"/>
</dbReference>
<feature type="compositionally biased region" description="Polar residues" evidence="1">
    <location>
        <begin position="763"/>
        <end position="776"/>
    </location>
</feature>
<name>A0A6G1KXH9_9PEZI</name>
<feature type="compositionally biased region" description="Polar residues" evidence="1">
    <location>
        <begin position="729"/>
        <end position="740"/>
    </location>
</feature>
<evidence type="ECO:0000313" key="2">
    <source>
        <dbReference type="EMBL" id="KAF2765120.1"/>
    </source>
</evidence>